<evidence type="ECO:0000313" key="13">
    <source>
        <dbReference type="Proteomes" id="UP001589703"/>
    </source>
</evidence>
<evidence type="ECO:0000256" key="3">
    <source>
        <dbReference type="ARBA" id="ARBA00022723"/>
    </source>
</evidence>
<keyword evidence="13" id="KW-1185">Reference proteome</keyword>
<dbReference type="CDD" id="cd00186">
    <property type="entry name" value="TOP1Ac"/>
    <property type="match status" value="1"/>
</dbReference>
<evidence type="ECO:0000256" key="1">
    <source>
        <dbReference type="ARBA" id="ARBA00000213"/>
    </source>
</evidence>
<evidence type="ECO:0000256" key="9">
    <source>
        <dbReference type="SAM" id="MobiDB-lite"/>
    </source>
</evidence>
<feature type="region of interest" description="Interaction with DNA" evidence="8">
    <location>
        <begin position="184"/>
        <end position="189"/>
    </location>
</feature>
<evidence type="ECO:0000313" key="12">
    <source>
        <dbReference type="EMBL" id="MFB9738311.1"/>
    </source>
</evidence>
<evidence type="ECO:0000256" key="2">
    <source>
        <dbReference type="ARBA" id="ARBA00009446"/>
    </source>
</evidence>
<dbReference type="PANTHER" id="PTHR42785:SF1">
    <property type="entry name" value="DNA TOPOISOMERASE"/>
    <property type="match status" value="1"/>
</dbReference>
<sequence length="944" mass="102829">MSPTSETAKGGRRLVIVESPAKAKTIKGYLGPGYVVEASVGHIRDLPNGAAEVPEKYTGEVRRLGVDVEHDFQPIYVVNADKKAQVKKLKDLLKDSDELYLATDEDREGEAIAWHLQEVLKPKVPVKRMVFHEITKSAIQAAVANPRQLNQRLVDAQETRRILDRLYGYEVSPVLWKKVMPKLSAGRVQSVATRLVVERERERIAFRSAEYWDLTGTFATGRAGDPSDPSSLVARLQTVDGRRIAQGRDFDSQGQLKSANTLHLDEANARALAAALENTQFSVRSVESKPYRRSPYAPFRTTTLQQEASRKLGFGAKATMQIAQKLYENGYITYMRTDSTTLSDTAVAAARAQVTQLYGAEYLPDAPRTYAAKVKNAQEAHEAIRPSGDRFRTPAETGLTGDQFKLYELIWKRTVASQMKDATGNSVTVKIGGTAADGRDVEFSASGKTITFHGFLKAYVEGADDPNAELDDRERRLPQVGEGDRLSAEEITVDGHATKPPARYTEASLVKELEEREIGRPSTYASIIGTILDRGYVFKKGTALVPSFLSFAVVNLLEKHFGRLVDYDFTAKMEDDLDRIARGEAQAVPWLKRFYFGEGGHGTAADAGNGDGDHLGGLKELVTDLGAIDAREVSSFPVGNGIVLRVGRFGPYVERGEKDTEEHQRADVPADLAPDELTVELAEELLANGSGERLLGTDPEPPHHPIVAKAGRYGPYVTEVLPEGTPKTGKNAVKPRTASLFKSMSLDTVTLEDALKLMSLPRVVGTDPEGQEITAQNGRYGPYLKKGTDSRSLQSEDQIFTITLEEALAIYAQPKQRGRAAAKPPLKELGEDPVSGKPVVVKDGRFGPYVTDGETNATLRSGDSVETITPERGFELLAEKRAKGPAKKTAKKAAAKKTAAKKTTTAKKTATKKTTTAAKKTTAKTAAKKTAAKKATAASQTAED</sequence>
<keyword evidence="4" id="KW-0460">Magnesium</keyword>
<dbReference type="CDD" id="cd03363">
    <property type="entry name" value="TOPRIM_TopoIA_TopoI"/>
    <property type="match status" value="1"/>
</dbReference>
<feature type="site" description="Interaction with DNA" evidence="8">
    <location>
        <position position="176"/>
    </location>
</feature>
<dbReference type="SMART" id="SM00437">
    <property type="entry name" value="TOP1Ac"/>
    <property type="match status" value="1"/>
</dbReference>
<dbReference type="InterPro" id="IPR013497">
    <property type="entry name" value="Topo_IA_cen"/>
</dbReference>
<dbReference type="HAMAP" id="MF_00952">
    <property type="entry name" value="Topoisom_1_prok"/>
    <property type="match status" value="1"/>
</dbReference>
<dbReference type="InterPro" id="IPR028612">
    <property type="entry name" value="Topoisom_1_IA"/>
</dbReference>
<feature type="compositionally biased region" description="Basic residues" evidence="9">
    <location>
        <begin position="883"/>
        <end position="900"/>
    </location>
</feature>
<dbReference type="InterPro" id="IPR013824">
    <property type="entry name" value="Topo_IA_cen_sub1"/>
</dbReference>
<feature type="site" description="Interaction with DNA" evidence="8">
    <location>
        <position position="534"/>
    </location>
</feature>
<dbReference type="Pfam" id="PF01131">
    <property type="entry name" value="Topoisom_bac"/>
    <property type="match status" value="1"/>
</dbReference>
<dbReference type="SMART" id="SM00436">
    <property type="entry name" value="TOP1Bc"/>
    <property type="match status" value="1"/>
</dbReference>
<dbReference type="Gene3D" id="1.10.290.10">
    <property type="entry name" value="Topoisomerase I, domain 4"/>
    <property type="match status" value="1"/>
</dbReference>
<keyword evidence="7 8" id="KW-0413">Isomerase</keyword>
<comment type="similarity">
    <text evidence="2 8">Belongs to the type IA topoisomerase family.</text>
</comment>
<evidence type="ECO:0000256" key="4">
    <source>
        <dbReference type="ARBA" id="ARBA00022842"/>
    </source>
</evidence>
<evidence type="ECO:0000256" key="8">
    <source>
        <dbReference type="HAMAP-Rule" id="MF_00952"/>
    </source>
</evidence>
<dbReference type="InterPro" id="IPR025589">
    <property type="entry name" value="Toprim_C_rpt"/>
</dbReference>
<feature type="site" description="Interaction with DNA" evidence="8">
    <location>
        <position position="164"/>
    </location>
</feature>
<feature type="compositionally biased region" description="Polar residues" evidence="9">
    <location>
        <begin position="853"/>
        <end position="867"/>
    </location>
</feature>
<feature type="region of interest" description="Disordered" evidence="9">
    <location>
        <begin position="816"/>
        <end position="944"/>
    </location>
</feature>
<accession>A0ABV5VKE8</accession>
<comment type="subunit">
    <text evidence="8">Monomer.</text>
</comment>
<dbReference type="InterPro" id="IPR013825">
    <property type="entry name" value="Topo_IA_cen_sub2"/>
</dbReference>
<proteinExistence type="inferred from homology"/>
<feature type="domain" description="Toprim" evidence="10">
    <location>
        <begin position="12"/>
        <end position="135"/>
    </location>
</feature>
<feature type="site" description="Interaction with DNA" evidence="8">
    <location>
        <position position="160"/>
    </location>
</feature>
<keyword evidence="6 8" id="KW-0238">DNA-binding</keyword>
<dbReference type="RefSeq" id="WP_247461827.1">
    <property type="nucleotide sequence ID" value="NZ_JBHMAR010000045.1"/>
</dbReference>
<evidence type="ECO:0000256" key="6">
    <source>
        <dbReference type="ARBA" id="ARBA00023125"/>
    </source>
</evidence>
<dbReference type="PRINTS" id="PR00417">
    <property type="entry name" value="PRTPISMRASEI"/>
</dbReference>
<dbReference type="InterPro" id="IPR003602">
    <property type="entry name" value="Topo_IA_DNA-bd_dom"/>
</dbReference>
<dbReference type="Gene3D" id="2.70.20.10">
    <property type="entry name" value="Topoisomerase I, domain 3"/>
    <property type="match status" value="1"/>
</dbReference>
<keyword evidence="3" id="KW-0479">Metal-binding</keyword>
<dbReference type="InterPro" id="IPR006171">
    <property type="entry name" value="TOPRIM_dom"/>
</dbReference>
<dbReference type="InterPro" id="IPR023405">
    <property type="entry name" value="Topo_IA_core_domain"/>
</dbReference>
<comment type="caution">
    <text evidence="12">The sequence shown here is derived from an EMBL/GenBank/DDBJ whole genome shotgun (WGS) entry which is preliminary data.</text>
</comment>
<evidence type="ECO:0000256" key="7">
    <source>
        <dbReference type="ARBA" id="ARBA00023235"/>
    </source>
</evidence>
<dbReference type="InterPro" id="IPR013826">
    <property type="entry name" value="Topo_IA_cen_sub3"/>
</dbReference>
<dbReference type="InterPro" id="IPR034149">
    <property type="entry name" value="TOPRIM_TopoI"/>
</dbReference>
<dbReference type="InterPro" id="IPR000380">
    <property type="entry name" value="Topo_IA"/>
</dbReference>
<feature type="compositionally biased region" description="Low complexity" evidence="9">
    <location>
        <begin position="901"/>
        <end position="925"/>
    </location>
</feature>
<dbReference type="Proteomes" id="UP001589703">
    <property type="component" value="Unassembled WGS sequence"/>
</dbReference>
<gene>
    <name evidence="8 12" type="primary">topA</name>
    <name evidence="12" type="ORF">ACFFRO_24830</name>
</gene>
<feature type="domain" description="Topo IA-type catalytic" evidence="11">
    <location>
        <begin position="150"/>
        <end position="604"/>
    </location>
</feature>
<protein>
    <recommendedName>
        <fullName evidence="8">DNA topoisomerase 1</fullName>
        <ecNumber evidence="8">5.6.2.1</ecNumber>
    </recommendedName>
    <alternativeName>
        <fullName evidence="8">DNA topoisomerase I</fullName>
    </alternativeName>
</protein>
<dbReference type="PANTHER" id="PTHR42785">
    <property type="entry name" value="DNA TOPOISOMERASE, TYPE IA, CORE"/>
    <property type="match status" value="1"/>
</dbReference>
<dbReference type="EMBL" id="JBHMAR010000045">
    <property type="protein sequence ID" value="MFB9738311.1"/>
    <property type="molecule type" value="Genomic_DNA"/>
</dbReference>
<feature type="active site" description="O-(5'-phospho-DNA)-tyrosine intermediate" evidence="8">
    <location>
        <position position="334"/>
    </location>
</feature>
<name>A0ABV5VKE8_9ACTN</name>
<dbReference type="Pfam" id="PF01751">
    <property type="entry name" value="Toprim"/>
    <property type="match status" value="1"/>
</dbReference>
<dbReference type="PROSITE" id="PS00396">
    <property type="entry name" value="TOPO_IA_1"/>
    <property type="match status" value="1"/>
</dbReference>
<feature type="site" description="Interaction with DNA" evidence="8">
    <location>
        <position position="161"/>
    </location>
</feature>
<dbReference type="Gene3D" id="3.40.50.140">
    <property type="match status" value="1"/>
</dbReference>
<feature type="site" description="Interaction with DNA" evidence="8">
    <location>
        <position position="336"/>
    </location>
</feature>
<dbReference type="Gene3D" id="1.10.460.10">
    <property type="entry name" value="Topoisomerase I, domain 2"/>
    <property type="match status" value="1"/>
</dbReference>
<dbReference type="SUPFAM" id="SSF56712">
    <property type="entry name" value="Prokaryotic type I DNA topoisomerase"/>
    <property type="match status" value="1"/>
</dbReference>
<evidence type="ECO:0000259" key="10">
    <source>
        <dbReference type="PROSITE" id="PS50880"/>
    </source>
</evidence>
<dbReference type="Pfam" id="PF13368">
    <property type="entry name" value="Toprim_C_rpt"/>
    <property type="match status" value="4"/>
</dbReference>
<keyword evidence="5 8" id="KW-0799">Topoisomerase</keyword>
<evidence type="ECO:0000259" key="11">
    <source>
        <dbReference type="PROSITE" id="PS52039"/>
    </source>
</evidence>
<dbReference type="SMART" id="SM00493">
    <property type="entry name" value="TOPRIM"/>
    <property type="match status" value="1"/>
</dbReference>
<evidence type="ECO:0000256" key="5">
    <source>
        <dbReference type="ARBA" id="ARBA00023029"/>
    </source>
</evidence>
<dbReference type="GO" id="GO:0003917">
    <property type="term" value="F:DNA topoisomerase type I (single strand cut, ATP-independent) activity"/>
    <property type="evidence" value="ECO:0007669"/>
    <property type="project" value="UniProtKB-EC"/>
</dbReference>
<feature type="site" description="Interaction with DNA" evidence="8">
    <location>
        <position position="169"/>
    </location>
</feature>
<feature type="region of interest" description="Disordered" evidence="9">
    <location>
        <begin position="691"/>
        <end position="710"/>
    </location>
</feature>
<dbReference type="InterPro" id="IPR003601">
    <property type="entry name" value="Topo_IA_2"/>
</dbReference>
<organism evidence="12 13">
    <name type="scientific">Streptomyces thermocoprophilus</name>
    <dbReference type="NCBI Taxonomy" id="78356"/>
    <lineage>
        <taxon>Bacteria</taxon>
        <taxon>Bacillati</taxon>
        <taxon>Actinomycetota</taxon>
        <taxon>Actinomycetes</taxon>
        <taxon>Kitasatosporales</taxon>
        <taxon>Streptomycetaceae</taxon>
        <taxon>Streptomyces</taxon>
    </lineage>
</organism>
<comment type="catalytic activity">
    <reaction evidence="1 8">
        <text>ATP-independent breakage of single-stranded DNA, followed by passage and rejoining.</text>
        <dbReference type="EC" id="5.6.2.1"/>
    </reaction>
</comment>
<reference evidence="12 13" key="1">
    <citation type="submission" date="2024-09" db="EMBL/GenBank/DDBJ databases">
        <authorList>
            <person name="Sun Q."/>
            <person name="Mori K."/>
        </authorList>
    </citation>
    <scope>NUCLEOTIDE SEQUENCE [LARGE SCALE GENOMIC DNA]</scope>
    <source>
        <strain evidence="12 13">JCM 10918</strain>
    </source>
</reference>
<dbReference type="InterPro" id="IPR023406">
    <property type="entry name" value="Topo_IA_AS"/>
</dbReference>
<dbReference type="PROSITE" id="PS52039">
    <property type="entry name" value="TOPO_IA_2"/>
    <property type="match status" value="1"/>
</dbReference>
<feature type="site" description="Interaction with DNA" evidence="8">
    <location>
        <position position="42"/>
    </location>
</feature>
<dbReference type="NCBIfam" id="TIGR01051">
    <property type="entry name" value="topA_bact"/>
    <property type="match status" value="1"/>
</dbReference>
<dbReference type="InterPro" id="IPR005733">
    <property type="entry name" value="TopoI_bac-type"/>
</dbReference>
<feature type="compositionally biased region" description="Basic and acidic residues" evidence="9">
    <location>
        <begin position="872"/>
        <end position="882"/>
    </location>
</feature>
<dbReference type="EC" id="5.6.2.1" evidence="8"/>
<comment type="function">
    <text evidence="8">Releases the supercoiling and torsional tension of DNA, which is introduced during the DNA replication and transcription, by transiently cleaving and rejoining one strand of the DNA duplex. Introduces a single-strand break via transesterification at a target site in duplex DNA. The scissile phosphodiester is attacked by the catalytic tyrosine of the enzyme, resulting in the formation of a DNA-(5'-phosphotyrosyl)-enzyme intermediate and the expulsion of a 3'-OH DNA strand. The free DNA strand then undergoes passage around the unbroken strand, thus removing DNA supercoils. Finally, in the religation step, the DNA 3'-OH attacks the covalent intermediate to expel the active-site tyrosine and restore the DNA phosphodiester backbone.</text>
</comment>
<dbReference type="PROSITE" id="PS50880">
    <property type="entry name" value="TOPRIM"/>
    <property type="match status" value="1"/>
</dbReference>